<feature type="region of interest" description="Disordered" evidence="1">
    <location>
        <begin position="65"/>
        <end position="89"/>
    </location>
</feature>
<protein>
    <submittedName>
        <fullName evidence="3">ADP-ribosylglycohydrolase</fullName>
    </submittedName>
</protein>
<keyword evidence="3" id="KW-0378">Hydrolase</keyword>
<reference evidence="3 4" key="1">
    <citation type="submission" date="2016-12" db="EMBL/GenBank/DDBJ databases">
        <title>Amycolatopsis keratiniphila subsp. keratiniphila genome sequencing and assembly.</title>
        <authorList>
            <person name="Mayilraj S."/>
            <person name="Kaur N."/>
        </authorList>
    </citation>
    <scope>NUCLEOTIDE SEQUENCE [LARGE SCALE GENOMIC DNA]</scope>
    <source>
        <strain evidence="3 4">DSM 44409</strain>
    </source>
</reference>
<organism evidence="3 4">
    <name type="scientific">Amycolatopsis keratiniphila subsp. keratiniphila</name>
    <dbReference type="NCBI Taxonomy" id="227715"/>
    <lineage>
        <taxon>Bacteria</taxon>
        <taxon>Bacillati</taxon>
        <taxon>Actinomycetota</taxon>
        <taxon>Actinomycetes</taxon>
        <taxon>Pseudonocardiales</taxon>
        <taxon>Pseudonocardiaceae</taxon>
        <taxon>Amycolatopsis</taxon>
        <taxon>Amycolatopsis japonica group</taxon>
    </lineage>
</organism>
<dbReference type="EMBL" id="LQMT02000010">
    <property type="protein sequence ID" value="ONF72572.1"/>
    <property type="molecule type" value="Genomic_DNA"/>
</dbReference>
<dbReference type="InterPro" id="IPR036705">
    <property type="entry name" value="Ribosyl_crysJ1_sf"/>
</dbReference>
<feature type="domain" description="Immunity protein 35" evidence="2">
    <location>
        <begin position="5"/>
        <end position="95"/>
    </location>
</feature>
<dbReference type="SUPFAM" id="SSF101478">
    <property type="entry name" value="ADP-ribosylglycohydrolase"/>
    <property type="match status" value="1"/>
</dbReference>
<evidence type="ECO:0000313" key="3">
    <source>
        <dbReference type="EMBL" id="ONF72572.1"/>
    </source>
</evidence>
<evidence type="ECO:0000313" key="4">
    <source>
        <dbReference type="Proteomes" id="UP000076660"/>
    </source>
</evidence>
<gene>
    <name evidence="3" type="ORF">AVR91_0210290</name>
</gene>
<dbReference type="OrthoDB" id="3590017at2"/>
<name>A0A1W2LZF0_9PSEU</name>
<dbReference type="GO" id="GO:0016787">
    <property type="term" value="F:hydrolase activity"/>
    <property type="evidence" value="ECO:0007669"/>
    <property type="project" value="UniProtKB-KW"/>
</dbReference>
<dbReference type="Pfam" id="PF15567">
    <property type="entry name" value="Imm35"/>
    <property type="match status" value="1"/>
</dbReference>
<dbReference type="RefSeq" id="WP_063273604.1">
    <property type="nucleotide sequence ID" value="NZ_LQMT02000010.1"/>
</dbReference>
<dbReference type="AlphaFoldDB" id="A0A1W2LZF0"/>
<dbReference type="Gene3D" id="1.10.4080.10">
    <property type="entry name" value="ADP-ribosylation/Crystallin J1"/>
    <property type="match status" value="1"/>
</dbReference>
<sequence length="686" mass="73565">MQAQEAVAKVEEWLRAGGEYAVRVDQAHVLRVPEGWFVPYDTIRALDGGDRLASLVPKPALIVREDGELRRPDTGREGTGPSSPVPMAGEDDWREILEPEFRRSGVAYLGVPSRAVMAWRKYAPDGSATGETRGNPDYRPGPERLGYPPMDTPVDHLLGYLAAEWYDRARYLAGLLCAEVLIPLDFRTEQVLPLLWQEEPRTLRVFGSRRRLPPGTEKWLRLDVLSFVREFPGVGLSINPGSFPSDTVDAAELADAVPRWPDFLATTRVVEVSPEYSESVLVVAERIRDELGLAGPVTGLREAAAKARSAGFELSERECELFVLGRAWEQRNAVPADPAGRHWPDDLHANGLAAGYDEAGRIRPHAATFGKFFRHAADDGESAWHRVAGAFTGFALGESLGSAVDTLGWAEIVARFGENGITGPPGAIRIGPLTRRLLFCTEGLLRALPSPYRGAVPSGLMTVGVRARRREQDGWLSHVPELRAIPPEAPGPGDDAGFLVPGIVAALCGRTAPRVARLLVSGDGAGEETAEAASVVAGLFAELFQREPAPPHVLARRLIDSGTATGPVAGVLAAALDLGGVDHLPAAGTSAVDTLGQSMAAVFGHFFDPQRTMLAAVNHSGRSAIAGALAGAVAGSRAGIPGLPPGWLARFAARDLVETVAGDAFWHFSAHPPSADEWARRYPRDL</sequence>
<proteinExistence type="predicted"/>
<accession>A0A1W2LZF0</accession>
<evidence type="ECO:0000259" key="2">
    <source>
        <dbReference type="Pfam" id="PF15567"/>
    </source>
</evidence>
<dbReference type="Proteomes" id="UP000076660">
    <property type="component" value="Unassembled WGS sequence"/>
</dbReference>
<dbReference type="InterPro" id="IPR029082">
    <property type="entry name" value="Imm35"/>
</dbReference>
<dbReference type="Pfam" id="PF03747">
    <property type="entry name" value="ADP_ribosyl_GH"/>
    <property type="match status" value="1"/>
</dbReference>
<feature type="compositionally biased region" description="Basic and acidic residues" evidence="1">
    <location>
        <begin position="65"/>
        <end position="76"/>
    </location>
</feature>
<dbReference type="InterPro" id="IPR005502">
    <property type="entry name" value="Ribosyl_crysJ1"/>
</dbReference>
<evidence type="ECO:0000256" key="1">
    <source>
        <dbReference type="SAM" id="MobiDB-lite"/>
    </source>
</evidence>
<comment type="caution">
    <text evidence="3">The sequence shown here is derived from an EMBL/GenBank/DDBJ whole genome shotgun (WGS) entry which is preliminary data.</text>
</comment>
<feature type="region of interest" description="Disordered" evidence="1">
    <location>
        <begin position="125"/>
        <end position="147"/>
    </location>
</feature>